<protein>
    <submittedName>
        <fullName evidence="1">Uncharacterized protein</fullName>
    </submittedName>
</protein>
<proteinExistence type="predicted"/>
<sequence length="49" mass="5791">TKLGFCYPLNNSKNWIKRCFGRENGLKCQIGDRLKEMEAENRRKGRALF</sequence>
<comment type="caution">
    <text evidence="1">The sequence shown here is derived from an EMBL/GenBank/DDBJ whole genome shotgun (WGS) entry which is preliminary data.</text>
</comment>
<feature type="non-terminal residue" evidence="1">
    <location>
        <position position="1"/>
    </location>
</feature>
<evidence type="ECO:0000313" key="2">
    <source>
        <dbReference type="Proteomes" id="UP000265520"/>
    </source>
</evidence>
<dbReference type="AlphaFoldDB" id="A0A392TM14"/>
<keyword evidence="2" id="KW-1185">Reference proteome</keyword>
<name>A0A392TM14_9FABA</name>
<dbReference type="EMBL" id="LXQA010594859">
    <property type="protein sequence ID" value="MCI61176.1"/>
    <property type="molecule type" value="Genomic_DNA"/>
</dbReference>
<accession>A0A392TM14</accession>
<evidence type="ECO:0000313" key="1">
    <source>
        <dbReference type="EMBL" id="MCI61176.1"/>
    </source>
</evidence>
<dbReference type="Proteomes" id="UP000265520">
    <property type="component" value="Unassembled WGS sequence"/>
</dbReference>
<organism evidence="1 2">
    <name type="scientific">Trifolium medium</name>
    <dbReference type="NCBI Taxonomy" id="97028"/>
    <lineage>
        <taxon>Eukaryota</taxon>
        <taxon>Viridiplantae</taxon>
        <taxon>Streptophyta</taxon>
        <taxon>Embryophyta</taxon>
        <taxon>Tracheophyta</taxon>
        <taxon>Spermatophyta</taxon>
        <taxon>Magnoliopsida</taxon>
        <taxon>eudicotyledons</taxon>
        <taxon>Gunneridae</taxon>
        <taxon>Pentapetalae</taxon>
        <taxon>rosids</taxon>
        <taxon>fabids</taxon>
        <taxon>Fabales</taxon>
        <taxon>Fabaceae</taxon>
        <taxon>Papilionoideae</taxon>
        <taxon>50 kb inversion clade</taxon>
        <taxon>NPAAA clade</taxon>
        <taxon>Hologalegina</taxon>
        <taxon>IRL clade</taxon>
        <taxon>Trifolieae</taxon>
        <taxon>Trifolium</taxon>
    </lineage>
</organism>
<reference evidence="1 2" key="1">
    <citation type="journal article" date="2018" name="Front. Plant Sci.">
        <title>Red Clover (Trifolium pratense) and Zigzag Clover (T. medium) - A Picture of Genomic Similarities and Differences.</title>
        <authorList>
            <person name="Dluhosova J."/>
            <person name="Istvanek J."/>
            <person name="Nedelnik J."/>
            <person name="Repkova J."/>
        </authorList>
    </citation>
    <scope>NUCLEOTIDE SEQUENCE [LARGE SCALE GENOMIC DNA]</scope>
    <source>
        <strain evidence="2">cv. 10/8</strain>
        <tissue evidence="1">Leaf</tissue>
    </source>
</reference>